<dbReference type="GO" id="GO:0005524">
    <property type="term" value="F:ATP binding"/>
    <property type="evidence" value="ECO:0007669"/>
    <property type="project" value="UniProtKB-UniRule"/>
</dbReference>
<dbReference type="SUPFAM" id="SSF52540">
    <property type="entry name" value="P-loop containing nucleoside triphosphate hydrolases"/>
    <property type="match status" value="1"/>
</dbReference>
<dbReference type="GO" id="GO:0016787">
    <property type="term" value="F:hydrolase activity"/>
    <property type="evidence" value="ECO:0007669"/>
    <property type="project" value="UniProtKB-UniRule"/>
</dbReference>
<evidence type="ECO:0000256" key="9">
    <source>
        <dbReference type="ARBA" id="ARBA00034808"/>
    </source>
</evidence>
<evidence type="ECO:0000259" key="13">
    <source>
        <dbReference type="PROSITE" id="PS51198"/>
    </source>
</evidence>
<keyword evidence="6" id="KW-0238">DNA-binding</keyword>
<dbReference type="CDD" id="cd17932">
    <property type="entry name" value="DEXQc_UvrD"/>
    <property type="match status" value="1"/>
</dbReference>
<gene>
    <name evidence="15" type="ORF">HIM_03808</name>
</gene>
<keyword evidence="7" id="KW-0413">Isomerase</keyword>
<dbReference type="Proteomes" id="UP000054481">
    <property type="component" value="Unassembled WGS sequence"/>
</dbReference>
<dbReference type="OrthoDB" id="1470711at2759"/>
<dbReference type="Gene3D" id="1.10.10.160">
    <property type="match status" value="1"/>
</dbReference>
<comment type="catalytic activity">
    <reaction evidence="10">
        <text>ATP + H2O = ADP + phosphate + H(+)</text>
        <dbReference type="Rhea" id="RHEA:13065"/>
        <dbReference type="ChEBI" id="CHEBI:15377"/>
        <dbReference type="ChEBI" id="CHEBI:15378"/>
        <dbReference type="ChEBI" id="CHEBI:30616"/>
        <dbReference type="ChEBI" id="CHEBI:43474"/>
        <dbReference type="ChEBI" id="CHEBI:456216"/>
        <dbReference type="EC" id="5.6.2.4"/>
    </reaction>
</comment>
<dbReference type="Pfam" id="PF00580">
    <property type="entry name" value="UvrD-helicase"/>
    <property type="match status" value="1"/>
</dbReference>
<evidence type="ECO:0000313" key="15">
    <source>
        <dbReference type="EMBL" id="KJZ76931.1"/>
    </source>
</evidence>
<dbReference type="Pfam" id="PF13361">
    <property type="entry name" value="UvrD_C"/>
    <property type="match status" value="1"/>
</dbReference>
<accession>A0A0F7ZM27</accession>
<evidence type="ECO:0000256" key="8">
    <source>
        <dbReference type="ARBA" id="ARBA00034617"/>
    </source>
</evidence>
<protein>
    <recommendedName>
        <fullName evidence="9">DNA 3'-5' helicase</fullName>
        <ecNumber evidence="9">5.6.2.4</ecNumber>
    </recommendedName>
</protein>
<dbReference type="PANTHER" id="PTHR11070:SF2">
    <property type="entry name" value="ATP-DEPENDENT DNA HELICASE SRS2"/>
    <property type="match status" value="1"/>
</dbReference>
<proteinExistence type="inferred from homology"/>
<dbReference type="PANTHER" id="PTHR11070">
    <property type="entry name" value="UVRD / RECB / PCRA DNA HELICASE FAMILY MEMBER"/>
    <property type="match status" value="1"/>
</dbReference>
<evidence type="ECO:0000256" key="1">
    <source>
        <dbReference type="ARBA" id="ARBA00009922"/>
    </source>
</evidence>
<keyword evidence="4 11" id="KW-0347">Helicase</keyword>
<dbReference type="GO" id="GO:0003677">
    <property type="term" value="F:DNA binding"/>
    <property type="evidence" value="ECO:0007669"/>
    <property type="project" value="UniProtKB-KW"/>
</dbReference>
<keyword evidence="16" id="KW-1185">Reference proteome</keyword>
<evidence type="ECO:0000259" key="14">
    <source>
        <dbReference type="PROSITE" id="PS51217"/>
    </source>
</evidence>
<feature type="region of interest" description="Disordered" evidence="12">
    <location>
        <begin position="866"/>
        <end position="986"/>
    </location>
</feature>
<comment type="similarity">
    <text evidence="1">Belongs to the helicase family. UvrD subfamily.</text>
</comment>
<dbReference type="PROSITE" id="PS51217">
    <property type="entry name" value="UVRD_HELICASE_CTER"/>
    <property type="match status" value="1"/>
</dbReference>
<feature type="binding site" evidence="11">
    <location>
        <begin position="33"/>
        <end position="40"/>
    </location>
    <ligand>
        <name>ATP</name>
        <dbReference type="ChEBI" id="CHEBI:30616"/>
    </ligand>
</feature>
<organism evidence="15 16">
    <name type="scientific">Hirsutella minnesotensis 3608</name>
    <dbReference type="NCBI Taxonomy" id="1043627"/>
    <lineage>
        <taxon>Eukaryota</taxon>
        <taxon>Fungi</taxon>
        <taxon>Dikarya</taxon>
        <taxon>Ascomycota</taxon>
        <taxon>Pezizomycotina</taxon>
        <taxon>Sordariomycetes</taxon>
        <taxon>Hypocreomycetidae</taxon>
        <taxon>Hypocreales</taxon>
        <taxon>Ophiocordycipitaceae</taxon>
        <taxon>Hirsutella</taxon>
    </lineage>
</organism>
<dbReference type="GO" id="GO:0000725">
    <property type="term" value="P:recombinational repair"/>
    <property type="evidence" value="ECO:0007669"/>
    <property type="project" value="TreeGrafter"/>
</dbReference>
<dbReference type="AlphaFoldDB" id="A0A0F7ZM27"/>
<feature type="domain" description="UvrD-like helicase C-terminal" evidence="14">
    <location>
        <begin position="286"/>
        <end position="596"/>
    </location>
</feature>
<dbReference type="Gene3D" id="3.40.50.300">
    <property type="entry name" value="P-loop containing nucleotide triphosphate hydrolases"/>
    <property type="match status" value="2"/>
</dbReference>
<dbReference type="CDD" id="cd18807">
    <property type="entry name" value="SF1_C_UvrD"/>
    <property type="match status" value="1"/>
</dbReference>
<dbReference type="GO" id="GO:0005634">
    <property type="term" value="C:nucleus"/>
    <property type="evidence" value="ECO:0007669"/>
    <property type="project" value="TreeGrafter"/>
</dbReference>
<evidence type="ECO:0000256" key="6">
    <source>
        <dbReference type="ARBA" id="ARBA00023125"/>
    </source>
</evidence>
<dbReference type="EC" id="5.6.2.4" evidence="9"/>
<evidence type="ECO:0000256" key="7">
    <source>
        <dbReference type="ARBA" id="ARBA00023235"/>
    </source>
</evidence>
<feature type="domain" description="UvrD-like helicase ATP-binding" evidence="13">
    <location>
        <begin position="12"/>
        <end position="285"/>
    </location>
</feature>
<feature type="region of interest" description="Disordered" evidence="12">
    <location>
        <begin position="716"/>
        <end position="758"/>
    </location>
</feature>
<evidence type="ECO:0000256" key="3">
    <source>
        <dbReference type="ARBA" id="ARBA00022801"/>
    </source>
</evidence>
<evidence type="ECO:0000313" key="16">
    <source>
        <dbReference type="Proteomes" id="UP000054481"/>
    </source>
</evidence>
<dbReference type="InterPro" id="IPR027417">
    <property type="entry name" value="P-loop_NTPase"/>
</dbReference>
<feature type="compositionally biased region" description="Basic and acidic residues" evidence="12">
    <location>
        <begin position="923"/>
        <end position="933"/>
    </location>
</feature>
<dbReference type="InterPro" id="IPR013986">
    <property type="entry name" value="DExx_box_DNA_helicase_dom_sf"/>
</dbReference>
<evidence type="ECO:0000256" key="10">
    <source>
        <dbReference type="ARBA" id="ARBA00048988"/>
    </source>
</evidence>
<evidence type="ECO:0000256" key="4">
    <source>
        <dbReference type="ARBA" id="ARBA00022806"/>
    </source>
</evidence>
<feature type="compositionally biased region" description="Basic and acidic residues" evidence="12">
    <location>
        <begin position="879"/>
        <end position="891"/>
    </location>
</feature>
<keyword evidence="3 11" id="KW-0378">Hydrolase</keyword>
<keyword evidence="5 11" id="KW-0067">ATP-binding</keyword>
<evidence type="ECO:0000256" key="5">
    <source>
        <dbReference type="ARBA" id="ARBA00022840"/>
    </source>
</evidence>
<dbReference type="Gene3D" id="1.10.486.10">
    <property type="entry name" value="PCRA, domain 4"/>
    <property type="match status" value="1"/>
</dbReference>
<name>A0A0F7ZM27_9HYPO</name>
<dbReference type="GO" id="GO:0043138">
    <property type="term" value="F:3'-5' DNA helicase activity"/>
    <property type="evidence" value="ECO:0007669"/>
    <property type="project" value="UniProtKB-EC"/>
</dbReference>
<comment type="catalytic activity">
    <reaction evidence="8">
        <text>Couples ATP hydrolysis with the unwinding of duplex DNA by translocating in the 3'-5' direction.</text>
        <dbReference type="EC" id="5.6.2.4"/>
    </reaction>
</comment>
<evidence type="ECO:0000256" key="11">
    <source>
        <dbReference type="PROSITE-ProRule" id="PRU00560"/>
    </source>
</evidence>
<dbReference type="InterPro" id="IPR014016">
    <property type="entry name" value="UvrD-like_ATP-bd"/>
</dbReference>
<keyword evidence="2 11" id="KW-0547">Nucleotide-binding</keyword>
<evidence type="ECO:0000256" key="2">
    <source>
        <dbReference type="ARBA" id="ARBA00022741"/>
    </source>
</evidence>
<reference evidence="15 16" key="1">
    <citation type="journal article" date="2014" name="Genome Biol. Evol.">
        <title>Comparative genomics and transcriptomics analyses reveal divergent lifestyle features of nematode endoparasitic fungus Hirsutella minnesotensis.</title>
        <authorList>
            <person name="Lai Y."/>
            <person name="Liu K."/>
            <person name="Zhang X."/>
            <person name="Zhang X."/>
            <person name="Li K."/>
            <person name="Wang N."/>
            <person name="Shu C."/>
            <person name="Wu Y."/>
            <person name="Wang C."/>
            <person name="Bushley K.E."/>
            <person name="Xiang M."/>
            <person name="Liu X."/>
        </authorList>
    </citation>
    <scope>NUCLEOTIDE SEQUENCE [LARGE SCALE GENOMIC DNA]</scope>
    <source>
        <strain evidence="15 16">3608</strain>
    </source>
</reference>
<feature type="region of interest" description="Disordered" evidence="12">
    <location>
        <begin position="793"/>
        <end position="845"/>
    </location>
</feature>
<evidence type="ECO:0000256" key="12">
    <source>
        <dbReference type="SAM" id="MobiDB-lite"/>
    </source>
</evidence>
<dbReference type="InterPro" id="IPR014017">
    <property type="entry name" value="DNA_helicase_UvrD-like_C"/>
</dbReference>
<dbReference type="PROSITE" id="PS51198">
    <property type="entry name" value="UVRD_HELICASE_ATP_BIND"/>
    <property type="match status" value="1"/>
</dbReference>
<dbReference type="EMBL" id="KQ030509">
    <property type="protein sequence ID" value="KJZ76931.1"/>
    <property type="molecule type" value="Genomic_DNA"/>
</dbReference>
<dbReference type="InterPro" id="IPR000212">
    <property type="entry name" value="DNA_helicase_UvrD/REP"/>
</dbReference>
<feature type="compositionally biased region" description="Polar residues" evidence="12">
    <location>
        <begin position="830"/>
        <end position="839"/>
    </location>
</feature>
<sequence length="986" mass="109319">MPAIAGQDSILRSLNEAQKRAVTSNAPAVAILAGPGSGKTHTLTSRVVWLVEQTRYQPSDIIVATFTVKAAREMKERIGKALGEASERNIILGTFHSIARRYLAKYGGRIGLSPNFGIADDGDSRAVIQRICKRLDLHIEPSYAKAWISKKKAKGTAQGSSQSGRPTAENPALKTCFDEYQDHLARSNLLDYDDLLVRCVELLRDHPTCVSNIQSVLIDEYQDTNGIQYDLMKLFAQAQNRITIVGDPDQSIYGWRSAEIRNLYRLLRDYPDTDEISLEENYRSSQWILDISLDVIQQDKKRYQKRLVPVHNKGAKPVLRKLKSSAAEGEWIVTEIRRIIMLCGGMLRNQDVAILLRSASLSRHIESALGKAGMPYRMIGGHKFYDRKEIKILLDYLRVIHHPDANDALARIINVPRRGIGEATIKSLLEEAEKGKMSLWSLLWRHCREGRNAKTNIRSSMEQKLNTGLLRVVSGLRKKIEQLNDSSPYTLVELIEDLIRQLDFQKYLEGEYTEDHEGRWANVRELVNLAGDFMRDYGKSDDEALPEIEGLEQARDDDLLSRFLANVALASDAQKDEGDVDKASVVTISTIHAAKGLEWPVVFVPAVYTGSIPHSRAEDSDEERRLLYVAMTRAQALLYLSCPLYGSQGAGTKVELSPFISPFAATFAQKGPSFDRPLVEGMARIVGRPAPTEKAIYDKVPAMFSPEDDLFPIEPFRTNDPDGLDDAGGHYARASKRPRVTHATNDEGNDEEQPWRPDYSTTMERSCEFTMASLPGFVSAGAHKAALTAAAAAAAPSGQGKGNGAKDVSRRGTTRRRPDQRSLLGFVTTEPKNQPTMPSRSLPPDQSLARYQAAANRHAALASTAMSGADALRPSIDPELSRHKLSREKSFTRPSAPATTNESSKRPYACFSSSPPHSPSPGKAKEKQREPEPARPATSFHTTTFMSTKPLAGVRRPAGLGPPPSMDRLRKPFKPLTINRPSGPNR</sequence>